<protein>
    <submittedName>
        <fullName evidence="7">Lysoplasmalogenase</fullName>
    </submittedName>
</protein>
<comment type="caution">
    <text evidence="7">The sequence shown here is derived from an EMBL/GenBank/DDBJ whole genome shotgun (WGS) entry which is preliminary data.</text>
</comment>
<comment type="similarity">
    <text evidence="2">Belongs to the TMEM86 family.</text>
</comment>
<dbReference type="RefSeq" id="WP_311510647.1">
    <property type="nucleotide sequence ID" value="NZ_JAVREP010000002.1"/>
</dbReference>
<sequence>MIPRSPLPRALLTLFVLITAAHLIVQLTGPESWSRPTQALLMPALAAFVLAAVKRPRGRFTGLVLIALFFSWLGDTAPALASGDAAFLVMVGFFLVAQVVYIVAFWPWRAKSPLYRNRTLLVPYGVVVAGLVVLCAPGAGALLVPVLVYGLPLGAMAVLAVGVHRWTAIGGALFLLSDGLIALRAFTPDFDLPASGFWVMATYTAAQAFIVLGCLARVPEETPLTEGTPA</sequence>
<comment type="subcellular location">
    <subcellularLocation>
        <location evidence="1">Membrane</location>
        <topology evidence="1">Multi-pass membrane protein</topology>
    </subcellularLocation>
</comment>
<name>A0ABU2M5P2_9ACTN</name>
<proteinExistence type="inferred from homology"/>
<keyword evidence="4 6" id="KW-1133">Transmembrane helix</keyword>
<keyword evidence="3 6" id="KW-0812">Transmembrane</keyword>
<feature type="transmembrane region" description="Helical" evidence="6">
    <location>
        <begin position="60"/>
        <end position="81"/>
    </location>
</feature>
<evidence type="ECO:0000256" key="3">
    <source>
        <dbReference type="ARBA" id="ARBA00022692"/>
    </source>
</evidence>
<keyword evidence="5 6" id="KW-0472">Membrane</keyword>
<accession>A0ABU2M5P2</accession>
<reference evidence="8" key="1">
    <citation type="submission" date="2023-07" db="EMBL/GenBank/DDBJ databases">
        <title>30 novel species of actinomycetes from the DSMZ collection.</title>
        <authorList>
            <person name="Nouioui I."/>
        </authorList>
    </citation>
    <scope>NUCLEOTIDE SEQUENCE [LARGE SCALE GENOMIC DNA]</scope>
    <source>
        <strain evidence="8">DSM 44743</strain>
    </source>
</reference>
<dbReference type="Proteomes" id="UP001183390">
    <property type="component" value="Unassembled WGS sequence"/>
</dbReference>
<feature type="transmembrane region" description="Helical" evidence="6">
    <location>
        <begin position="36"/>
        <end position="53"/>
    </location>
</feature>
<keyword evidence="8" id="KW-1185">Reference proteome</keyword>
<dbReference type="InterPro" id="IPR012506">
    <property type="entry name" value="TMEM86B-like"/>
</dbReference>
<dbReference type="EMBL" id="JAVREP010000002">
    <property type="protein sequence ID" value="MDT0327898.1"/>
    <property type="molecule type" value="Genomic_DNA"/>
</dbReference>
<evidence type="ECO:0000256" key="5">
    <source>
        <dbReference type="ARBA" id="ARBA00023136"/>
    </source>
</evidence>
<dbReference type="PANTHER" id="PTHR31885">
    <property type="entry name" value="GH04784P"/>
    <property type="match status" value="1"/>
</dbReference>
<evidence type="ECO:0000313" key="7">
    <source>
        <dbReference type="EMBL" id="MDT0327898.1"/>
    </source>
</evidence>
<dbReference type="Pfam" id="PF07947">
    <property type="entry name" value="YhhN"/>
    <property type="match status" value="1"/>
</dbReference>
<evidence type="ECO:0000256" key="1">
    <source>
        <dbReference type="ARBA" id="ARBA00004141"/>
    </source>
</evidence>
<organism evidence="7 8">
    <name type="scientific">Nocardiopsis lambiniae</name>
    <dbReference type="NCBI Taxonomy" id="3075539"/>
    <lineage>
        <taxon>Bacteria</taxon>
        <taxon>Bacillati</taxon>
        <taxon>Actinomycetota</taxon>
        <taxon>Actinomycetes</taxon>
        <taxon>Streptosporangiales</taxon>
        <taxon>Nocardiopsidaceae</taxon>
        <taxon>Nocardiopsis</taxon>
    </lineage>
</organism>
<evidence type="ECO:0000256" key="6">
    <source>
        <dbReference type="SAM" id="Phobius"/>
    </source>
</evidence>
<feature type="transmembrane region" description="Helical" evidence="6">
    <location>
        <begin position="120"/>
        <end position="147"/>
    </location>
</feature>
<evidence type="ECO:0000256" key="4">
    <source>
        <dbReference type="ARBA" id="ARBA00022989"/>
    </source>
</evidence>
<evidence type="ECO:0000256" key="2">
    <source>
        <dbReference type="ARBA" id="ARBA00007375"/>
    </source>
</evidence>
<feature type="transmembrane region" description="Helical" evidence="6">
    <location>
        <begin position="87"/>
        <end position="108"/>
    </location>
</feature>
<feature type="transmembrane region" description="Helical" evidence="6">
    <location>
        <begin position="197"/>
        <end position="218"/>
    </location>
</feature>
<evidence type="ECO:0000313" key="8">
    <source>
        <dbReference type="Proteomes" id="UP001183390"/>
    </source>
</evidence>
<gene>
    <name evidence="7" type="ORF">RM479_05680</name>
</gene>
<dbReference type="PANTHER" id="PTHR31885:SF6">
    <property type="entry name" value="GH04784P"/>
    <property type="match status" value="1"/>
</dbReference>